<dbReference type="EMBL" id="KB822711">
    <property type="protein sequence ID" value="ETN47161.1"/>
    <property type="molecule type" value="Genomic_DNA"/>
</dbReference>
<name>W2SEK1_CYPE1</name>
<evidence type="ECO:0000256" key="1">
    <source>
        <dbReference type="ARBA" id="ARBA00007682"/>
    </source>
</evidence>
<dbReference type="GO" id="GO:0006355">
    <property type="term" value="P:regulation of DNA-templated transcription"/>
    <property type="evidence" value="ECO:0007669"/>
    <property type="project" value="InterPro"/>
</dbReference>
<dbReference type="OrthoDB" id="25391at2759"/>
<dbReference type="GeneID" id="19968691"/>
<gene>
    <name evidence="6" type="ORF">HMPREF1541_01352</name>
</gene>
<proteinExistence type="inferred from homology"/>
<dbReference type="GO" id="GO:0030015">
    <property type="term" value="C:CCR4-NOT core complex"/>
    <property type="evidence" value="ECO:0007669"/>
    <property type="project" value="InterPro"/>
</dbReference>
<dbReference type="STRING" id="1220924.W2SEK1"/>
<dbReference type="RefSeq" id="XP_008711873.1">
    <property type="nucleotide sequence ID" value="XM_008713651.1"/>
</dbReference>
<evidence type="ECO:0000259" key="5">
    <source>
        <dbReference type="Pfam" id="PF04153"/>
    </source>
</evidence>
<feature type="compositionally biased region" description="Low complexity" evidence="4">
    <location>
        <begin position="32"/>
        <end position="43"/>
    </location>
</feature>
<dbReference type="HOGENOM" id="CLU_046007_0_0_1"/>
<evidence type="ECO:0000313" key="7">
    <source>
        <dbReference type="Proteomes" id="UP000030752"/>
    </source>
</evidence>
<keyword evidence="2" id="KW-0805">Transcription regulation</keyword>
<feature type="compositionally biased region" description="Low complexity" evidence="4">
    <location>
        <begin position="53"/>
        <end position="72"/>
    </location>
</feature>
<dbReference type="InterPro" id="IPR007282">
    <property type="entry name" value="NOT2/3/5_C"/>
</dbReference>
<reference evidence="6 7" key="1">
    <citation type="submission" date="2013-03" db="EMBL/GenBank/DDBJ databases">
        <title>The Genome Sequence of Phialophora europaea CBS 101466.</title>
        <authorList>
            <consortium name="The Broad Institute Genomics Platform"/>
            <person name="Cuomo C."/>
            <person name="de Hoog S."/>
            <person name="Gorbushina A."/>
            <person name="Walker B."/>
            <person name="Young S.K."/>
            <person name="Zeng Q."/>
            <person name="Gargeya S."/>
            <person name="Fitzgerald M."/>
            <person name="Haas B."/>
            <person name="Abouelleil A."/>
            <person name="Allen A.W."/>
            <person name="Alvarado L."/>
            <person name="Arachchi H.M."/>
            <person name="Berlin A.M."/>
            <person name="Chapman S.B."/>
            <person name="Gainer-Dewar J."/>
            <person name="Goldberg J."/>
            <person name="Griggs A."/>
            <person name="Gujja S."/>
            <person name="Hansen M."/>
            <person name="Howarth C."/>
            <person name="Imamovic A."/>
            <person name="Ireland A."/>
            <person name="Larimer J."/>
            <person name="McCowan C."/>
            <person name="Murphy C."/>
            <person name="Pearson M."/>
            <person name="Poon T.W."/>
            <person name="Priest M."/>
            <person name="Roberts A."/>
            <person name="Saif S."/>
            <person name="Shea T."/>
            <person name="Sisk P."/>
            <person name="Sykes S."/>
            <person name="Wortman J."/>
            <person name="Nusbaum C."/>
            <person name="Birren B."/>
        </authorList>
    </citation>
    <scope>NUCLEOTIDE SEQUENCE [LARGE SCALE GENOMIC DNA]</scope>
    <source>
        <strain evidence="6 7">CBS 101466</strain>
    </source>
</reference>
<dbReference type="Pfam" id="PF04153">
    <property type="entry name" value="NOT2_3_5_C"/>
    <property type="match status" value="1"/>
</dbReference>
<dbReference type="PANTHER" id="PTHR23326">
    <property type="entry name" value="CCR4 NOT-RELATED"/>
    <property type="match status" value="1"/>
</dbReference>
<dbReference type="Proteomes" id="UP000030752">
    <property type="component" value="Unassembled WGS sequence"/>
</dbReference>
<protein>
    <recommendedName>
        <fullName evidence="5">NOT2/NOT3/NOT5 C-terminal domain-containing protein</fullName>
    </recommendedName>
</protein>
<dbReference type="eggNOG" id="KOG2151">
    <property type="taxonomic scope" value="Eukaryota"/>
</dbReference>
<evidence type="ECO:0000313" key="6">
    <source>
        <dbReference type="EMBL" id="ETN47161.1"/>
    </source>
</evidence>
<dbReference type="InterPro" id="IPR038635">
    <property type="entry name" value="CCR4-NOT_su2/3/5_C_sf"/>
</dbReference>
<organism evidence="6 7">
    <name type="scientific">Cyphellophora europaea (strain CBS 101466)</name>
    <name type="common">Phialophora europaea</name>
    <dbReference type="NCBI Taxonomy" id="1220924"/>
    <lineage>
        <taxon>Eukaryota</taxon>
        <taxon>Fungi</taxon>
        <taxon>Dikarya</taxon>
        <taxon>Ascomycota</taxon>
        <taxon>Pezizomycotina</taxon>
        <taxon>Eurotiomycetes</taxon>
        <taxon>Chaetothyriomycetidae</taxon>
        <taxon>Chaetothyriales</taxon>
        <taxon>Cyphellophoraceae</taxon>
        <taxon>Cyphellophora</taxon>
    </lineage>
</organism>
<accession>W2SEK1</accession>
<feature type="compositionally biased region" description="Polar residues" evidence="4">
    <location>
        <begin position="119"/>
        <end position="133"/>
    </location>
</feature>
<keyword evidence="7" id="KW-1185">Reference proteome</keyword>
<dbReference type="AlphaFoldDB" id="W2SEK1"/>
<dbReference type="VEuPathDB" id="FungiDB:HMPREF1541_01352"/>
<feature type="domain" description="NOT2/NOT3/NOT5 C-terminal" evidence="5">
    <location>
        <begin position="250"/>
        <end position="367"/>
    </location>
</feature>
<sequence length="456" mass="48281">MGSTRAANTPEYSTKRLQFVAREFVGTAGTASDGVSNDSSGSVHLKSSFPSLNNLGGQSSAQNSGSSAWQGGPPSTEANRRIQSRPLGSRQPQTQASDFFPAESRSNPVPNGPPGLIQRQPQLNDSNDPSRVTSPAGIPQGSRSPIGAGTNGTIGADRPLGESSPASGPPRDPFAGRDAFEQQADNNPDSLYAGMSDKEKFGIKGYIALSEGPNSTFRSLLRGQDLGQLGLNMNSDAPLLSSYTGPFASPNTHPLRPLDSEYHIPDCYTIKKVAPLQTRINSFSDETLFYMFYSMPRDYMQVLVAQELMERKWRYHMHEQMWMMRDENSGGYAYNDDRSSEQGYYIWWDKNLWKKVRRAYTLRYADLDDMPNVGSGGTQGVAAAGASLAGAPGIAQATGRAVATAGGPRGQGLGGIGAGVGAPGAGMNGGLGGGLGQGPFNAVPGLERLAASGRGF</sequence>
<comment type="similarity">
    <text evidence="1">Belongs to the CNOT2/3/5 family.</text>
</comment>
<dbReference type="Gene3D" id="2.30.30.1020">
    <property type="entry name" value="CCR4-NOT complex subunit 2/3/5, C-terminal domain"/>
    <property type="match status" value="1"/>
</dbReference>
<dbReference type="GO" id="GO:0000289">
    <property type="term" value="P:nuclear-transcribed mRNA poly(A) tail shortening"/>
    <property type="evidence" value="ECO:0007669"/>
    <property type="project" value="UniProtKB-ARBA"/>
</dbReference>
<keyword evidence="3" id="KW-0804">Transcription</keyword>
<feature type="region of interest" description="Disordered" evidence="4">
    <location>
        <begin position="29"/>
        <end position="195"/>
    </location>
</feature>
<evidence type="ECO:0000256" key="3">
    <source>
        <dbReference type="ARBA" id="ARBA00023163"/>
    </source>
</evidence>
<evidence type="ECO:0000256" key="2">
    <source>
        <dbReference type="ARBA" id="ARBA00023015"/>
    </source>
</evidence>
<dbReference type="InterPro" id="IPR040168">
    <property type="entry name" value="Not2/3/5"/>
</dbReference>
<dbReference type="InParanoid" id="W2SEK1"/>
<evidence type="ECO:0000256" key="4">
    <source>
        <dbReference type="SAM" id="MobiDB-lite"/>
    </source>
</evidence>